<dbReference type="AlphaFoldDB" id="A0A7X2H5B4"/>
<dbReference type="EMBL" id="WJXB01000003">
    <property type="protein sequence ID" value="MRN53735.1"/>
    <property type="molecule type" value="Genomic_DNA"/>
</dbReference>
<dbReference type="RefSeq" id="WP_154118731.1">
    <property type="nucleotide sequence ID" value="NZ_WJXB01000003.1"/>
</dbReference>
<dbReference type="InterPro" id="IPR050490">
    <property type="entry name" value="Bact_solute-bd_prot1"/>
</dbReference>
<gene>
    <name evidence="3" type="ORF">GJB61_12095</name>
</gene>
<dbReference type="PANTHER" id="PTHR43649">
    <property type="entry name" value="ARABINOSE-BINDING PROTEIN-RELATED"/>
    <property type="match status" value="1"/>
</dbReference>
<keyword evidence="1 2" id="KW-0732">Signal</keyword>
<keyword evidence="4" id="KW-1185">Reference proteome</keyword>
<protein>
    <submittedName>
        <fullName evidence="3">Extracellular solute-binding protein</fullName>
    </submittedName>
</protein>
<feature type="signal peptide" evidence="2">
    <location>
        <begin position="1"/>
        <end position="21"/>
    </location>
</feature>
<evidence type="ECO:0000256" key="2">
    <source>
        <dbReference type="SAM" id="SignalP"/>
    </source>
</evidence>
<evidence type="ECO:0000256" key="1">
    <source>
        <dbReference type="ARBA" id="ARBA00022729"/>
    </source>
</evidence>
<dbReference type="PANTHER" id="PTHR43649:SF33">
    <property type="entry name" value="POLYGALACTURONAN_RHAMNOGALACTURONAN-BINDING PROTEIN YTCQ"/>
    <property type="match status" value="1"/>
</dbReference>
<sequence>MRVRGILTALLTGCIVIASLAGCSNTNRSETSDPGTNTATKKTKLTAIFVKHSLTKDVNEMKWLTDLEEKANVEIEWQQISADWDQKKSALFASGEIPDLLFNATKNSDFVQFNGLFEDLSPLIDKSGTNIQKMFSEHPELKALATQLDGKIYGTPKYKGIWPSSTASMFINKTWLDNLGLQVPTTWDELENVLIAFRDGDPNKNGDNTDEVPMDFNPMGWDFTPKLLLGSLGLPLSNGVTDGYFTEDAQVKDFYVDDRFKTLMQFLQKLYSENLINKEVVTQDYSKYQSLARGSGTTAKVGFTWGWETSDRVGNELKDQYVTMPQLKQHADSTEELYWSNDNYYQNYGDNAISLSAKSKNKDAAMRFIDAFYEPTVSMQVLFGGMNDTDKGIKDNGDGTYQVLPPADSSLDPGSWKWTSTFADNGPMYIADDLKSKLTLGTDMQSVLKEKSVYDDLLKKADPQTNVYPQVFMKYSMEDTNAMAMNQANINNITDQKWAQWMTTNVDIDSEWNEYVTSIETSGLAQNLEIRQKAYQEYLSTVK</sequence>
<accession>A0A7X2H5B4</accession>
<dbReference type="SUPFAM" id="SSF53850">
    <property type="entry name" value="Periplasmic binding protein-like II"/>
    <property type="match status" value="1"/>
</dbReference>
<comment type="caution">
    <text evidence="3">The sequence shown here is derived from an EMBL/GenBank/DDBJ whole genome shotgun (WGS) entry which is preliminary data.</text>
</comment>
<evidence type="ECO:0000313" key="3">
    <source>
        <dbReference type="EMBL" id="MRN53735.1"/>
    </source>
</evidence>
<organism evidence="3 4">
    <name type="scientific">Paenibacillus monticola</name>
    <dbReference type="NCBI Taxonomy" id="2666075"/>
    <lineage>
        <taxon>Bacteria</taxon>
        <taxon>Bacillati</taxon>
        <taxon>Bacillota</taxon>
        <taxon>Bacilli</taxon>
        <taxon>Bacillales</taxon>
        <taxon>Paenibacillaceae</taxon>
        <taxon>Paenibacillus</taxon>
    </lineage>
</organism>
<evidence type="ECO:0000313" key="4">
    <source>
        <dbReference type="Proteomes" id="UP000463051"/>
    </source>
</evidence>
<dbReference type="Proteomes" id="UP000463051">
    <property type="component" value="Unassembled WGS sequence"/>
</dbReference>
<dbReference type="PROSITE" id="PS51257">
    <property type="entry name" value="PROKAR_LIPOPROTEIN"/>
    <property type="match status" value="1"/>
</dbReference>
<dbReference type="Gene3D" id="3.40.190.10">
    <property type="entry name" value="Periplasmic binding protein-like II"/>
    <property type="match status" value="2"/>
</dbReference>
<feature type="chain" id="PRO_5039083102" evidence="2">
    <location>
        <begin position="22"/>
        <end position="543"/>
    </location>
</feature>
<name>A0A7X2H5B4_9BACL</name>
<proteinExistence type="predicted"/>
<reference evidence="3 4" key="1">
    <citation type="submission" date="2019-11" db="EMBL/GenBank/DDBJ databases">
        <title>Paenibacillus monticola sp. nov., a novel PGPR strain isolated from mountain sample in China.</title>
        <authorList>
            <person name="Zhao Q."/>
            <person name="Li H.-P."/>
            <person name="Zhang J.-L."/>
        </authorList>
    </citation>
    <scope>NUCLEOTIDE SEQUENCE [LARGE SCALE GENOMIC DNA]</scope>
    <source>
        <strain evidence="3 4">LC-T2</strain>
    </source>
</reference>